<dbReference type="PANTHER" id="PTHR42815">
    <property type="entry name" value="FAD-BINDING, PUTATIVE (AFU_ORTHOLOGUE AFUA_6G07600)-RELATED"/>
    <property type="match status" value="1"/>
</dbReference>
<dbReference type="InterPro" id="IPR012349">
    <property type="entry name" value="Split_barrel_FMN-bd"/>
</dbReference>
<dbReference type="EMBL" id="CAJNRF010012334">
    <property type="protein sequence ID" value="CAF2139880.1"/>
    <property type="molecule type" value="Genomic_DNA"/>
</dbReference>
<dbReference type="EMBL" id="CAJOBG010006176">
    <property type="protein sequence ID" value="CAF4178563.1"/>
    <property type="molecule type" value="Genomic_DNA"/>
</dbReference>
<dbReference type="PANTHER" id="PTHR42815:SF2">
    <property type="entry name" value="FAD-BINDING, PUTATIVE (AFU_ORTHOLOGUE AFUA_6G07600)-RELATED"/>
    <property type="match status" value="1"/>
</dbReference>
<evidence type="ECO:0000259" key="1">
    <source>
        <dbReference type="PROSITE" id="PS51384"/>
    </source>
</evidence>
<dbReference type="Gene3D" id="2.40.30.10">
    <property type="entry name" value="Translation factors"/>
    <property type="match status" value="1"/>
</dbReference>
<proteinExistence type="predicted"/>
<name>A0A816WXZ6_9BILA</name>
<dbReference type="Gene3D" id="2.30.110.10">
    <property type="entry name" value="Electron Transport, Fmn-binding Protein, Chain A"/>
    <property type="match status" value="1"/>
</dbReference>
<feature type="domain" description="FAD-binding FR-type" evidence="1">
    <location>
        <begin position="369"/>
        <end position="498"/>
    </location>
</feature>
<keyword evidence="5" id="KW-1185">Reference proteome</keyword>
<dbReference type="GO" id="GO:0016491">
    <property type="term" value="F:oxidoreductase activity"/>
    <property type="evidence" value="ECO:0007669"/>
    <property type="project" value="InterPro"/>
</dbReference>
<dbReference type="InterPro" id="IPR001433">
    <property type="entry name" value="OxRdtase_FAD/NAD-bd"/>
</dbReference>
<sequence>MNAGMDHFKNMFQNVFIPLQPHYMATRIKPHYQHEGELFVQKRRHVHPHTHTIASQMIEDDMPSQHSEFFTHLSYFAVSTIDADGRPWATIIVGSPTTLIFAVSEMQLDISAVLPEGDPFLSSVVSTMNASPRYFAGVGVDFSNRRRNKVAGFIATSDVADNTLNMSLITNENLVGCSKYITTRKLEYHKRHPQMEADGRNADNISLNQECLDIINQASTIFLATRHTSNVSDNTSDLGLNHRGGRPGFVRAYEENGNTYIVIPDYSGNRFYQSLGNIESDRVAGVAFPNFTTGDMLHVTGIAANIYDDEAERIMPCVTLFTRIRLNGYVWIKEALNLKLLAPEQYSPYNPPVRYLATELNRMGRSVESANSGATLVDIKTLTHHISRFTFELEEEVSFKPGGYVIFDFAHFFQQVYSHMNNNNSQNINDDYVRTWTISSSPSFDPMTNAFQATNKISCTIKHKPKGVISSLLHSRSDDQQPPLHVKFVGIEGEFTCFGQFNQVPQKLLFIAGGIGFTPFLSMFEGLSQSKQKIDIAVLFAGRGDEINLLKGFISSPIVTSISIFDSTSVNAPTESGSLKVYNRRMQSSDFINVSDVTNRHAYICGPAQFMVDTGSWLKAAGVKPNQIKAESFLF</sequence>
<comment type="caution">
    <text evidence="2">The sequence shown here is derived from an EMBL/GenBank/DDBJ whole genome shotgun (WGS) entry which is preliminary data.</text>
</comment>
<dbReference type="Pfam" id="PF00175">
    <property type="entry name" value="NAD_binding_1"/>
    <property type="match status" value="1"/>
</dbReference>
<dbReference type="SUPFAM" id="SSF50475">
    <property type="entry name" value="FMN-binding split barrel"/>
    <property type="match status" value="1"/>
</dbReference>
<dbReference type="InterPro" id="IPR039261">
    <property type="entry name" value="FNR_nucleotide-bd"/>
</dbReference>
<dbReference type="PROSITE" id="PS51384">
    <property type="entry name" value="FAD_FR"/>
    <property type="match status" value="1"/>
</dbReference>
<dbReference type="SUPFAM" id="SSF63380">
    <property type="entry name" value="Riboflavin synthase domain-like"/>
    <property type="match status" value="1"/>
</dbReference>
<dbReference type="SUPFAM" id="SSF52343">
    <property type="entry name" value="Ferredoxin reductase-like, C-terminal NADP-linked domain"/>
    <property type="match status" value="1"/>
</dbReference>
<dbReference type="Proteomes" id="UP000663866">
    <property type="component" value="Unassembled WGS sequence"/>
</dbReference>
<protein>
    <recommendedName>
        <fullName evidence="1">FAD-binding FR-type domain-containing protein</fullName>
    </recommendedName>
</protein>
<gene>
    <name evidence="3" type="ORF">OVN521_LOCUS25136</name>
    <name evidence="2" type="ORF">WKI299_LOCUS28130</name>
</gene>
<evidence type="ECO:0000313" key="5">
    <source>
        <dbReference type="Proteomes" id="UP000663866"/>
    </source>
</evidence>
<accession>A0A816WXZ6</accession>
<dbReference type="InterPro" id="IPR017938">
    <property type="entry name" value="Riboflavin_synthase-like_b-brl"/>
</dbReference>
<dbReference type="Proteomes" id="UP000663856">
    <property type="component" value="Unassembled WGS sequence"/>
</dbReference>
<dbReference type="InterPro" id="IPR017927">
    <property type="entry name" value="FAD-bd_FR_type"/>
</dbReference>
<dbReference type="AlphaFoldDB" id="A0A816WXZ6"/>
<evidence type="ECO:0000313" key="2">
    <source>
        <dbReference type="EMBL" id="CAF2139880.1"/>
    </source>
</evidence>
<evidence type="ECO:0000313" key="3">
    <source>
        <dbReference type="EMBL" id="CAF4178563.1"/>
    </source>
</evidence>
<dbReference type="Gene3D" id="3.40.50.80">
    <property type="entry name" value="Nucleotide-binding domain of ferredoxin-NADP reductase (FNR) module"/>
    <property type="match status" value="1"/>
</dbReference>
<evidence type="ECO:0000313" key="4">
    <source>
        <dbReference type="Proteomes" id="UP000663856"/>
    </source>
</evidence>
<organism evidence="2 4">
    <name type="scientific">Rotaria magnacalcarata</name>
    <dbReference type="NCBI Taxonomy" id="392030"/>
    <lineage>
        <taxon>Eukaryota</taxon>
        <taxon>Metazoa</taxon>
        <taxon>Spiralia</taxon>
        <taxon>Gnathifera</taxon>
        <taxon>Rotifera</taxon>
        <taxon>Eurotatoria</taxon>
        <taxon>Bdelloidea</taxon>
        <taxon>Philodinida</taxon>
        <taxon>Philodinidae</taxon>
        <taxon>Rotaria</taxon>
    </lineage>
</organism>
<reference evidence="2" key="1">
    <citation type="submission" date="2021-02" db="EMBL/GenBank/DDBJ databases">
        <authorList>
            <person name="Nowell W R."/>
        </authorList>
    </citation>
    <scope>NUCLEOTIDE SEQUENCE</scope>
</reference>